<feature type="region of interest" description="Disordered" evidence="1">
    <location>
        <begin position="1"/>
        <end position="29"/>
    </location>
</feature>
<keyword evidence="3" id="KW-1185">Reference proteome</keyword>
<dbReference type="EMBL" id="CADEAL010004308">
    <property type="protein sequence ID" value="CAB1456714.1"/>
    <property type="molecule type" value="Genomic_DNA"/>
</dbReference>
<organism evidence="2 3">
    <name type="scientific">Pleuronectes platessa</name>
    <name type="common">European plaice</name>
    <dbReference type="NCBI Taxonomy" id="8262"/>
    <lineage>
        <taxon>Eukaryota</taxon>
        <taxon>Metazoa</taxon>
        <taxon>Chordata</taxon>
        <taxon>Craniata</taxon>
        <taxon>Vertebrata</taxon>
        <taxon>Euteleostomi</taxon>
        <taxon>Actinopterygii</taxon>
        <taxon>Neopterygii</taxon>
        <taxon>Teleostei</taxon>
        <taxon>Neoteleostei</taxon>
        <taxon>Acanthomorphata</taxon>
        <taxon>Carangaria</taxon>
        <taxon>Pleuronectiformes</taxon>
        <taxon>Pleuronectoidei</taxon>
        <taxon>Pleuronectidae</taxon>
        <taxon>Pleuronectes</taxon>
    </lineage>
</organism>
<dbReference type="AlphaFoldDB" id="A0A9N7VVV1"/>
<gene>
    <name evidence="2" type="ORF">PLEPLA_LOCUS44506</name>
</gene>
<reference evidence="2" key="1">
    <citation type="submission" date="2020-03" db="EMBL/GenBank/DDBJ databases">
        <authorList>
            <person name="Weist P."/>
        </authorList>
    </citation>
    <scope>NUCLEOTIDE SEQUENCE</scope>
</reference>
<protein>
    <submittedName>
        <fullName evidence="2">Uncharacterized protein</fullName>
    </submittedName>
</protein>
<evidence type="ECO:0000313" key="2">
    <source>
        <dbReference type="EMBL" id="CAB1456714.1"/>
    </source>
</evidence>
<sequence length="112" mass="12770">MKKEPQRNTHSSADRHEDRDLNLQRKSDIHADLGETRCKGLSPNAAQPEQNVRLVSAAEVKFAHANLRPQAEGTVVGWRTPEDRWTRWMAQSPSRSRADTRDRTVPSACVWL</sequence>
<evidence type="ECO:0000313" key="3">
    <source>
        <dbReference type="Proteomes" id="UP001153269"/>
    </source>
</evidence>
<proteinExistence type="predicted"/>
<accession>A0A9N7VVV1</accession>
<dbReference type="Proteomes" id="UP001153269">
    <property type="component" value="Unassembled WGS sequence"/>
</dbReference>
<evidence type="ECO:0000256" key="1">
    <source>
        <dbReference type="SAM" id="MobiDB-lite"/>
    </source>
</evidence>
<name>A0A9N7VVV1_PLEPL</name>
<comment type="caution">
    <text evidence="2">The sequence shown here is derived from an EMBL/GenBank/DDBJ whole genome shotgun (WGS) entry which is preliminary data.</text>
</comment>